<sequence>MKDKLFSVDGKVTLVSGASRGIGFELAKGFAQRGAKVIITGRKGDTLKEAADKITGETGARADTYVCDVANVENIRETVAAIKEKYGRIDILLNVAGLTIRKPAEDYTPDEFDYVTNVDIRGAFFMAQEVGKVMIAQKSGSQVHVESYNTFAPLTRVMPYVISKFGMHGMIKALASEWGEYGIRVNGIGPGFILTDFNRSLWSQPVMKDWAMEHTPLRRFGEVEDMIGTVVFLASEASSFITGQTVYIDGGLSACTPWPIDKAST</sequence>
<accession>A0A1Y1S0B3</accession>
<name>A0A1Y1S0B3_9SPIO</name>
<dbReference type="PROSITE" id="PS00061">
    <property type="entry name" value="ADH_SHORT"/>
    <property type="match status" value="1"/>
</dbReference>
<gene>
    <name evidence="2" type="ORF">B4O97_06040</name>
</gene>
<protein>
    <recommendedName>
        <fullName evidence="4">Gluconate 5-dehydrogenase</fullName>
    </recommendedName>
</protein>
<dbReference type="PRINTS" id="PR00081">
    <property type="entry name" value="GDHRDH"/>
</dbReference>
<dbReference type="InterPro" id="IPR002347">
    <property type="entry name" value="SDR_fam"/>
</dbReference>
<dbReference type="RefSeq" id="WP_083049187.1">
    <property type="nucleotide sequence ID" value="NZ_MWQY01000005.1"/>
</dbReference>
<evidence type="ECO:0000256" key="1">
    <source>
        <dbReference type="ARBA" id="ARBA00006484"/>
    </source>
</evidence>
<dbReference type="PANTHER" id="PTHR42760">
    <property type="entry name" value="SHORT-CHAIN DEHYDROGENASES/REDUCTASES FAMILY MEMBER"/>
    <property type="match status" value="1"/>
</dbReference>
<dbReference type="FunFam" id="3.40.50.720:FF:000084">
    <property type="entry name" value="Short-chain dehydrogenase reductase"/>
    <property type="match status" value="1"/>
</dbReference>
<dbReference type="OrthoDB" id="9803333at2"/>
<dbReference type="STRING" id="1963862.B4O97_06040"/>
<dbReference type="InterPro" id="IPR036291">
    <property type="entry name" value="NAD(P)-bd_dom_sf"/>
</dbReference>
<evidence type="ECO:0000313" key="3">
    <source>
        <dbReference type="Proteomes" id="UP000192343"/>
    </source>
</evidence>
<evidence type="ECO:0008006" key="4">
    <source>
        <dbReference type="Google" id="ProtNLM"/>
    </source>
</evidence>
<dbReference type="GO" id="GO:0016616">
    <property type="term" value="F:oxidoreductase activity, acting on the CH-OH group of donors, NAD or NADP as acceptor"/>
    <property type="evidence" value="ECO:0007669"/>
    <property type="project" value="TreeGrafter"/>
</dbReference>
<evidence type="ECO:0000313" key="2">
    <source>
        <dbReference type="EMBL" id="ORC36622.1"/>
    </source>
</evidence>
<dbReference type="SUPFAM" id="SSF51735">
    <property type="entry name" value="NAD(P)-binding Rossmann-fold domains"/>
    <property type="match status" value="1"/>
</dbReference>
<dbReference type="InterPro" id="IPR020904">
    <property type="entry name" value="Sc_DH/Rdtase_CS"/>
</dbReference>
<comment type="caution">
    <text evidence="2">The sequence shown here is derived from an EMBL/GenBank/DDBJ whole genome shotgun (WGS) entry which is preliminary data.</text>
</comment>
<proteinExistence type="inferred from homology"/>
<dbReference type="Pfam" id="PF13561">
    <property type="entry name" value="adh_short_C2"/>
    <property type="match status" value="1"/>
</dbReference>
<reference evidence="2 3" key="1">
    <citation type="submission" date="2017-03" db="EMBL/GenBank/DDBJ databases">
        <title>Draft Genome sequence of Marispirochaeta sp. strain JC444.</title>
        <authorList>
            <person name="Shivani Y."/>
            <person name="Subhash Y."/>
            <person name="Sasikala C."/>
            <person name="Ramana C."/>
        </authorList>
    </citation>
    <scope>NUCLEOTIDE SEQUENCE [LARGE SCALE GENOMIC DNA]</scope>
    <source>
        <strain evidence="2 3">JC444</strain>
    </source>
</reference>
<dbReference type="Proteomes" id="UP000192343">
    <property type="component" value="Unassembled WGS sequence"/>
</dbReference>
<organism evidence="2 3">
    <name type="scientific">Marispirochaeta aestuarii</name>
    <dbReference type="NCBI Taxonomy" id="1963862"/>
    <lineage>
        <taxon>Bacteria</taxon>
        <taxon>Pseudomonadati</taxon>
        <taxon>Spirochaetota</taxon>
        <taxon>Spirochaetia</taxon>
        <taxon>Spirochaetales</taxon>
        <taxon>Spirochaetaceae</taxon>
        <taxon>Marispirochaeta</taxon>
    </lineage>
</organism>
<comment type="similarity">
    <text evidence="1">Belongs to the short-chain dehydrogenases/reductases (SDR) family.</text>
</comment>
<dbReference type="EMBL" id="MWQY01000005">
    <property type="protein sequence ID" value="ORC36622.1"/>
    <property type="molecule type" value="Genomic_DNA"/>
</dbReference>
<dbReference type="AlphaFoldDB" id="A0A1Y1S0B3"/>
<keyword evidence="3" id="KW-1185">Reference proteome</keyword>
<dbReference type="Gene3D" id="3.40.50.720">
    <property type="entry name" value="NAD(P)-binding Rossmann-like Domain"/>
    <property type="match status" value="1"/>
</dbReference>